<evidence type="ECO:0000313" key="2">
    <source>
        <dbReference type="EMBL" id="RKR30077.1"/>
    </source>
</evidence>
<proteinExistence type="predicted"/>
<feature type="domain" description="DinB-like" evidence="1">
    <location>
        <begin position="127"/>
        <end position="282"/>
    </location>
</feature>
<dbReference type="InterPro" id="IPR034660">
    <property type="entry name" value="DinB/YfiT-like"/>
</dbReference>
<dbReference type="InterPro" id="IPR024775">
    <property type="entry name" value="DinB-like"/>
</dbReference>
<dbReference type="SUPFAM" id="SSF109854">
    <property type="entry name" value="DinB/YfiT-like putative metalloenzymes"/>
    <property type="match status" value="1"/>
</dbReference>
<comment type="caution">
    <text evidence="2">The sequence shown here is derived from an EMBL/GenBank/DDBJ whole genome shotgun (WGS) entry which is preliminary data.</text>
</comment>
<dbReference type="Proteomes" id="UP000276055">
    <property type="component" value="Unassembled WGS sequence"/>
</dbReference>
<accession>A0A495FMV5</accession>
<evidence type="ECO:0000313" key="3">
    <source>
        <dbReference type="Proteomes" id="UP000276055"/>
    </source>
</evidence>
<dbReference type="Pfam" id="PF12867">
    <property type="entry name" value="DinB_2"/>
    <property type="match status" value="1"/>
</dbReference>
<evidence type="ECO:0000259" key="1">
    <source>
        <dbReference type="Pfam" id="PF12867"/>
    </source>
</evidence>
<organism evidence="2 3">
    <name type="scientific">Arthrobacter oryzae</name>
    <dbReference type="NCBI Taxonomy" id="409290"/>
    <lineage>
        <taxon>Bacteria</taxon>
        <taxon>Bacillati</taxon>
        <taxon>Actinomycetota</taxon>
        <taxon>Actinomycetes</taxon>
        <taxon>Micrococcales</taxon>
        <taxon>Micrococcaceae</taxon>
        <taxon>Arthrobacter</taxon>
    </lineage>
</organism>
<gene>
    <name evidence="2" type="ORF">C8D78_0396</name>
</gene>
<dbReference type="RefSeq" id="WP_244208194.1">
    <property type="nucleotide sequence ID" value="NZ_RBIR01000001.1"/>
</dbReference>
<reference evidence="2 3" key="1">
    <citation type="submission" date="2018-10" db="EMBL/GenBank/DDBJ databases">
        <title>Genomic Encyclopedia of Type Strains, Phase IV (KMG-IV): sequencing the most valuable type-strain genomes for metagenomic binning, comparative biology and taxonomic classification.</title>
        <authorList>
            <person name="Goeker M."/>
        </authorList>
    </citation>
    <scope>NUCLEOTIDE SEQUENCE [LARGE SCALE GENOMIC DNA]</scope>
    <source>
        <strain evidence="2 3">DSM 25586</strain>
    </source>
</reference>
<dbReference type="AlphaFoldDB" id="A0A495FMV5"/>
<protein>
    <submittedName>
        <fullName evidence="2">DinB family protein</fullName>
    </submittedName>
</protein>
<name>A0A495FMV5_9MICC</name>
<sequence>MRIELLTIPGCPHGASARELFASALELEGIDPALLTVTEITTDADAAAASFRGSPTFIIDGTDLYPSNALPAVTCRLYPSGHGLSGQPDLQSLRQAIRGVRPQPPADLRVGAQAHEPTGEEIAAGYRRAVHRLDAWLGSATPEALRRKSHGTRWTNEELLFHMVFGYMVVRALLPLVRAVSRLPGGVGIAFAAGLNAGTRPFDAVNYWGSRTAALVYNRHRMGRKLDKTILALSRRLERETPESLARSMPFPDKWDPFFKPVMTVRDVYAYPTLHFDFHARQLSLGD</sequence>
<dbReference type="EMBL" id="RBIR01000001">
    <property type="protein sequence ID" value="RKR30077.1"/>
    <property type="molecule type" value="Genomic_DNA"/>
</dbReference>